<dbReference type="FunFam" id="3.30.590.10:FF:000012">
    <property type="entry name" value="Glutamate-ammonia ligase"/>
    <property type="match status" value="1"/>
</dbReference>
<dbReference type="SUPFAM" id="SSF55931">
    <property type="entry name" value="Glutamine synthetase/guanido kinase"/>
    <property type="match status" value="1"/>
</dbReference>
<dbReference type="FunFam" id="3.10.20.70:FF:000009">
    <property type="entry name" value="Glutamate-ammonia ligase"/>
    <property type="match status" value="1"/>
</dbReference>
<name>A0AAV0PE70_9ROSI</name>
<dbReference type="InterPro" id="IPR032466">
    <property type="entry name" value="Metal_Hydrolase"/>
</dbReference>
<dbReference type="Pfam" id="PF00120">
    <property type="entry name" value="Gln-synt_C"/>
    <property type="match status" value="1"/>
</dbReference>
<evidence type="ECO:0000256" key="1">
    <source>
        <dbReference type="PROSITE-ProRule" id="PRU01331"/>
    </source>
</evidence>
<gene>
    <name evidence="4" type="ORF">LITE_LOCUS38139</name>
</gene>
<sequence>MEFAELRDAIEKVPLVDGHAHNIVALDSSFPFVSAFTEAAGEALSLAPHSLSFKISFYRLLNFAWFQRSLREIAELYGCENSLKAVEEHRRSLGLESIASACFKAAGISVVLIDDGLKLHKKHEIDWHKSYFPYVGRILRVERLAEEILESEIPNGSAWTLDTFTEAFVGSLKSYPFSFSCGCSFTATVAKEILGLKSIAAYRSGLDINPKVTSKDAEEGLAEALSSGKPVRLANKNIIDYIFVRSLEVALSFDLPVQIHTGFGDKDLDLRLANPLHLRAVLEDERFSQSRLVILHASYPFSKEASYLASVYPQVYLDFGLAVPKLSVHGMQSSVKELLELAPIKKVMFSTDGYAFPETYYLGAKKARECVLSVLQDACRDGDLTVAEAVEAARDIFSQNAIQLYKINFNSDAIQSREVVPTNSLKLGDKVPATGVSFVRVIWVDASGQHRCRVVPAKRFNDIVKNNGVGLTFACMGMASYIDAPADGSNLTGTGEIRLMPELSTKRKIPWLEKEEMVLADMHLKPGQPWEYCPREALRRISKVLKHEFNLVVNAGFENEFVVLKSVSRDGKEEWVPLESTAYCSTTGFDGASPILHDVVAALDSLNIPVEQLHKEAGKGQLEIALAHTTCSNAADNLIYAREVIRSVARKHGLMATFVPKYALDDIGSGSHVHLSLSQNGENVFMGTNDGSSKHGMSRIGRCFMAGVLHHLPSILAFTAPVPNRHLPLLPQLFYDRIQPNTWSGAYQCWGKENREAPLRTACPPGISDGLVSNFEIKSFDGCANPHLGLAAIIAAGIDGLRRHIELPEPVETNPFLFEGKLKRLPQSLTESLEALQKDKVFDDLIGQNLLVAIKAVRKAEIDHYSKNKDAYKQMIFRY</sequence>
<dbReference type="Gene3D" id="3.20.20.140">
    <property type="entry name" value="Metal-dependent hydrolases"/>
    <property type="match status" value="1"/>
</dbReference>
<evidence type="ECO:0000313" key="4">
    <source>
        <dbReference type="EMBL" id="CAI0469344.1"/>
    </source>
</evidence>
<dbReference type="EMBL" id="CAMGYJ010000008">
    <property type="protein sequence ID" value="CAI0469344.1"/>
    <property type="molecule type" value="Genomic_DNA"/>
</dbReference>
<dbReference type="Pfam" id="PF04909">
    <property type="entry name" value="Amidohydro_2"/>
    <property type="match status" value="1"/>
</dbReference>
<protein>
    <recommendedName>
        <fullName evidence="3">GS catalytic domain-containing protein</fullName>
    </recommendedName>
</protein>
<dbReference type="Gene3D" id="3.10.20.70">
    <property type="entry name" value="Glutamine synthetase, N-terminal domain"/>
    <property type="match status" value="1"/>
</dbReference>
<accession>A0AAV0PE70</accession>
<feature type="domain" description="GS catalytic" evidence="3">
    <location>
        <begin position="534"/>
        <end position="879"/>
    </location>
</feature>
<dbReference type="PANTHER" id="PTHR43383:SF2">
    <property type="entry name" value="AMIDOHYDROLASE 2 FAMILY PROTEIN"/>
    <property type="match status" value="1"/>
</dbReference>
<comment type="caution">
    <text evidence="4">The sequence shown here is derived from an EMBL/GenBank/DDBJ whole genome shotgun (WGS) entry which is preliminary data.</text>
</comment>
<reference evidence="4" key="1">
    <citation type="submission" date="2022-08" db="EMBL/GenBank/DDBJ databases">
        <authorList>
            <person name="Gutierrez-Valencia J."/>
        </authorList>
    </citation>
    <scope>NUCLEOTIDE SEQUENCE</scope>
</reference>
<evidence type="ECO:0000256" key="2">
    <source>
        <dbReference type="RuleBase" id="RU000384"/>
    </source>
</evidence>
<dbReference type="InterPro" id="IPR014746">
    <property type="entry name" value="Gln_synth/guanido_kin_cat_dom"/>
</dbReference>
<evidence type="ECO:0000259" key="3">
    <source>
        <dbReference type="PROSITE" id="PS51987"/>
    </source>
</evidence>
<dbReference type="InterPro" id="IPR006680">
    <property type="entry name" value="Amidohydro-rel"/>
</dbReference>
<dbReference type="FunFam" id="3.20.20.140:FF:000046">
    <property type="entry name" value="Glutamate-ammonia ligase"/>
    <property type="match status" value="1"/>
</dbReference>
<dbReference type="SUPFAM" id="SSF51556">
    <property type="entry name" value="Metallo-dependent hydrolases"/>
    <property type="match status" value="1"/>
</dbReference>
<proteinExistence type="inferred from homology"/>
<evidence type="ECO:0000313" key="5">
    <source>
        <dbReference type="Proteomes" id="UP001154282"/>
    </source>
</evidence>
<organism evidence="4 5">
    <name type="scientific">Linum tenue</name>
    <dbReference type="NCBI Taxonomy" id="586396"/>
    <lineage>
        <taxon>Eukaryota</taxon>
        <taxon>Viridiplantae</taxon>
        <taxon>Streptophyta</taxon>
        <taxon>Embryophyta</taxon>
        <taxon>Tracheophyta</taxon>
        <taxon>Spermatophyta</taxon>
        <taxon>Magnoliopsida</taxon>
        <taxon>eudicotyledons</taxon>
        <taxon>Gunneridae</taxon>
        <taxon>Pentapetalae</taxon>
        <taxon>rosids</taxon>
        <taxon>fabids</taxon>
        <taxon>Malpighiales</taxon>
        <taxon>Linaceae</taxon>
        <taxon>Linum</taxon>
    </lineage>
</organism>
<dbReference type="GO" id="GO:0016787">
    <property type="term" value="F:hydrolase activity"/>
    <property type="evidence" value="ECO:0007669"/>
    <property type="project" value="InterPro"/>
</dbReference>
<dbReference type="Gene3D" id="3.30.590.10">
    <property type="entry name" value="Glutamine synthetase/guanido kinase, catalytic domain"/>
    <property type="match status" value="1"/>
</dbReference>
<dbReference type="Proteomes" id="UP001154282">
    <property type="component" value="Unassembled WGS sequence"/>
</dbReference>
<dbReference type="GO" id="GO:0006542">
    <property type="term" value="P:glutamine biosynthetic process"/>
    <property type="evidence" value="ECO:0007669"/>
    <property type="project" value="InterPro"/>
</dbReference>
<dbReference type="SMART" id="SM01230">
    <property type="entry name" value="Gln-synt_C"/>
    <property type="match status" value="1"/>
</dbReference>
<comment type="similarity">
    <text evidence="1 2">Belongs to the glutamine synthetase family.</text>
</comment>
<dbReference type="AlphaFoldDB" id="A0AAV0PE70"/>
<dbReference type="InterPro" id="IPR036651">
    <property type="entry name" value="Gln_synt_N_sf"/>
</dbReference>
<dbReference type="GO" id="GO:0004356">
    <property type="term" value="F:glutamine synthetase activity"/>
    <property type="evidence" value="ECO:0007669"/>
    <property type="project" value="InterPro"/>
</dbReference>
<dbReference type="SUPFAM" id="SSF54368">
    <property type="entry name" value="Glutamine synthetase, N-terminal domain"/>
    <property type="match status" value="1"/>
</dbReference>
<keyword evidence="5" id="KW-1185">Reference proteome</keyword>
<dbReference type="InterPro" id="IPR008146">
    <property type="entry name" value="Gln_synth_cat_dom"/>
</dbReference>
<dbReference type="PANTHER" id="PTHR43383">
    <property type="entry name" value="NODULIN 6"/>
    <property type="match status" value="1"/>
</dbReference>
<dbReference type="PROSITE" id="PS51987">
    <property type="entry name" value="GS_CATALYTIC"/>
    <property type="match status" value="1"/>
</dbReference>